<evidence type="ECO:0000256" key="4">
    <source>
        <dbReference type="ARBA" id="ARBA00022989"/>
    </source>
</evidence>
<protein>
    <submittedName>
        <fullName evidence="8">DMT family transporter</fullName>
    </submittedName>
</protein>
<comment type="subcellular location">
    <subcellularLocation>
        <location evidence="1">Membrane</location>
        <topology evidence="1">Multi-pass membrane protein</topology>
    </subcellularLocation>
</comment>
<evidence type="ECO:0000313" key="9">
    <source>
        <dbReference type="Proteomes" id="UP001274321"/>
    </source>
</evidence>
<feature type="transmembrane region" description="Helical" evidence="6">
    <location>
        <begin position="103"/>
        <end position="124"/>
    </location>
</feature>
<proteinExistence type="inferred from homology"/>
<comment type="caution">
    <text evidence="8">The sequence shown here is derived from an EMBL/GenBank/DDBJ whole genome shotgun (WGS) entry which is preliminary data.</text>
</comment>
<dbReference type="EMBL" id="JAXAFJ010000002">
    <property type="protein sequence ID" value="MDX6805615.1"/>
    <property type="molecule type" value="Genomic_DNA"/>
</dbReference>
<reference evidence="8 9" key="1">
    <citation type="submission" date="2023-11" db="EMBL/GenBank/DDBJ databases">
        <authorList>
            <person name="Bao R."/>
        </authorList>
    </citation>
    <scope>NUCLEOTIDE SEQUENCE [LARGE SCALE GENOMIC DNA]</scope>
    <source>
        <strain evidence="8 9">PJ23</strain>
    </source>
</reference>
<dbReference type="PANTHER" id="PTHR32322">
    <property type="entry name" value="INNER MEMBRANE TRANSPORTER"/>
    <property type="match status" value="1"/>
</dbReference>
<evidence type="ECO:0000256" key="6">
    <source>
        <dbReference type="SAM" id="Phobius"/>
    </source>
</evidence>
<feature type="transmembrane region" description="Helical" evidence="6">
    <location>
        <begin position="256"/>
        <end position="273"/>
    </location>
</feature>
<accession>A0ABU4RPJ5</accession>
<feature type="transmembrane region" description="Helical" evidence="6">
    <location>
        <begin position="12"/>
        <end position="37"/>
    </location>
</feature>
<feature type="transmembrane region" description="Helical" evidence="6">
    <location>
        <begin position="75"/>
        <end position="97"/>
    </location>
</feature>
<feature type="transmembrane region" description="Helical" evidence="6">
    <location>
        <begin position="131"/>
        <end position="149"/>
    </location>
</feature>
<feature type="transmembrane region" description="Helical" evidence="6">
    <location>
        <begin position="43"/>
        <end position="63"/>
    </location>
</feature>
<dbReference type="RefSeq" id="WP_319843724.1">
    <property type="nucleotide sequence ID" value="NZ_JAXAFJ010000002.1"/>
</dbReference>
<dbReference type="PANTHER" id="PTHR32322:SF2">
    <property type="entry name" value="EAMA DOMAIN-CONTAINING PROTEIN"/>
    <property type="match status" value="1"/>
</dbReference>
<sequence>MRAPHPHAEREGLFLAAAPLLFVLFWSTGFIVARLVAPHSDPLTFLCARYICAIALLAGFAVLQGAPWPRNGREIAVLAVAGVLLHGIYLGGVFWAVKHGLPAGIAGLLAGLQPLLTAAVAGPLLGERVGLGRWVGVLLGFLGAALVLGPKMGGGVGDIPPLALISGGMAVLAFTAGTIWQKRTGLKMDLRTGNVVQFTAALIPTAIVAWFVEEGRFDFAPELLIGLFWSVVVGSIGSVMLLLVMIRRGAVVKTAALLYLVPPVTAVMAWLLFGETFNAVQMGGMVLAAAGVALATRQPRAA</sequence>
<evidence type="ECO:0000256" key="5">
    <source>
        <dbReference type="ARBA" id="ARBA00023136"/>
    </source>
</evidence>
<name>A0ABU4RPJ5_9HYPH</name>
<dbReference type="InterPro" id="IPR037185">
    <property type="entry name" value="EmrE-like"/>
</dbReference>
<dbReference type="InterPro" id="IPR000620">
    <property type="entry name" value="EamA_dom"/>
</dbReference>
<comment type="similarity">
    <text evidence="2">Belongs to the EamA transporter family.</text>
</comment>
<organism evidence="8 9">
    <name type="scientific">Terrihabitans rhizophilus</name>
    <dbReference type="NCBI Taxonomy" id="3092662"/>
    <lineage>
        <taxon>Bacteria</taxon>
        <taxon>Pseudomonadati</taxon>
        <taxon>Pseudomonadota</taxon>
        <taxon>Alphaproteobacteria</taxon>
        <taxon>Hyphomicrobiales</taxon>
        <taxon>Terrihabitans</taxon>
    </lineage>
</organism>
<dbReference type="SUPFAM" id="SSF103481">
    <property type="entry name" value="Multidrug resistance efflux transporter EmrE"/>
    <property type="match status" value="2"/>
</dbReference>
<evidence type="ECO:0000313" key="8">
    <source>
        <dbReference type="EMBL" id="MDX6805615.1"/>
    </source>
</evidence>
<feature type="transmembrane region" description="Helical" evidence="6">
    <location>
        <begin position="192"/>
        <end position="212"/>
    </location>
</feature>
<dbReference type="Proteomes" id="UP001274321">
    <property type="component" value="Unassembled WGS sequence"/>
</dbReference>
<dbReference type="Pfam" id="PF00892">
    <property type="entry name" value="EamA"/>
    <property type="match status" value="2"/>
</dbReference>
<keyword evidence="9" id="KW-1185">Reference proteome</keyword>
<feature type="domain" description="EamA" evidence="7">
    <location>
        <begin position="20"/>
        <end position="148"/>
    </location>
</feature>
<evidence type="ECO:0000256" key="3">
    <source>
        <dbReference type="ARBA" id="ARBA00022692"/>
    </source>
</evidence>
<dbReference type="InterPro" id="IPR050638">
    <property type="entry name" value="AA-Vitamin_Transporters"/>
</dbReference>
<keyword evidence="3 6" id="KW-0812">Transmembrane</keyword>
<feature type="transmembrane region" description="Helical" evidence="6">
    <location>
        <begin position="224"/>
        <end position="244"/>
    </location>
</feature>
<feature type="domain" description="EamA" evidence="7">
    <location>
        <begin position="169"/>
        <end position="296"/>
    </location>
</feature>
<feature type="transmembrane region" description="Helical" evidence="6">
    <location>
        <begin position="279"/>
        <end position="296"/>
    </location>
</feature>
<feature type="transmembrane region" description="Helical" evidence="6">
    <location>
        <begin position="161"/>
        <end position="180"/>
    </location>
</feature>
<gene>
    <name evidence="8" type="ORF">SCD90_06030</name>
</gene>
<evidence type="ECO:0000256" key="1">
    <source>
        <dbReference type="ARBA" id="ARBA00004141"/>
    </source>
</evidence>
<evidence type="ECO:0000256" key="2">
    <source>
        <dbReference type="ARBA" id="ARBA00007362"/>
    </source>
</evidence>
<keyword evidence="5 6" id="KW-0472">Membrane</keyword>
<evidence type="ECO:0000259" key="7">
    <source>
        <dbReference type="Pfam" id="PF00892"/>
    </source>
</evidence>
<keyword evidence="4 6" id="KW-1133">Transmembrane helix</keyword>